<evidence type="ECO:0000313" key="2">
    <source>
        <dbReference type="Proteomes" id="UP001165960"/>
    </source>
</evidence>
<accession>A0ACC2UPM5</accession>
<name>A0ACC2UPM5_9FUNG</name>
<protein>
    <submittedName>
        <fullName evidence="1">Uncharacterized protein</fullName>
    </submittedName>
</protein>
<dbReference type="EMBL" id="QTSX02000131">
    <property type="protein sequence ID" value="KAJ9088307.1"/>
    <property type="molecule type" value="Genomic_DNA"/>
</dbReference>
<evidence type="ECO:0000313" key="1">
    <source>
        <dbReference type="EMBL" id="KAJ9088307.1"/>
    </source>
</evidence>
<gene>
    <name evidence="1" type="ORF">DSO57_1024352</name>
</gene>
<keyword evidence="2" id="KW-1185">Reference proteome</keyword>
<proteinExistence type="predicted"/>
<organism evidence="1 2">
    <name type="scientific">Entomophthora muscae</name>
    <dbReference type="NCBI Taxonomy" id="34485"/>
    <lineage>
        <taxon>Eukaryota</taxon>
        <taxon>Fungi</taxon>
        <taxon>Fungi incertae sedis</taxon>
        <taxon>Zoopagomycota</taxon>
        <taxon>Entomophthoromycotina</taxon>
        <taxon>Entomophthoromycetes</taxon>
        <taxon>Entomophthorales</taxon>
        <taxon>Entomophthoraceae</taxon>
        <taxon>Entomophthora</taxon>
    </lineage>
</organism>
<sequence length="629" mass="69723">MRGLNFQTLPVRVLEFSPQTGEHGDRLVAILDRCPDLLDLNLKIGVGMKVMQTIPWVSRDYSQLSASIPPYHETGWPGSRVPLYIISLGEDNGVEVPIQSCIFGHFQYKVSTMNNQDPSFTQNLSSLGFNPALPMTPDMQCFGLNDFSQDMFSAGRPHSLHQEVLQRVEAIHPSSDKLNHSEASLQDAISNLGYTTPFAVPGDSVGPPFLNDLFFMPTYQPRLRMSTYTTHLRSSLESADYFPQAFPSDNPSMWMLPDSSQPEQPVPTSNFPSEGVQSCSNYNAELGAIVIPGSSASLAPTLTSRSPTASSSSISSPPVPAQKKDTITTVSFSKPEESIPSSPKRKRKKSSLSCQLEIKMPEKSSSIPSPGLRPYPTLKPKPPAIDQQAPMRRSSASDAILPPKPSLYPTKHYHGVLNRADLVLLTDVSAMINKWTPEELQAGRRLLQFQRRHQENTLYCQFEPISHEHYKNMRGSPAPTDEIGSPPRKEADQMIISVIRWTGPPIVDDAPKEAYYITSVDLVNLLEGLLGVLFTLEEKNRIRRNLELFGPITVGKGTPRTGELFRQIMAFPSPRPRNIEKGIKVFPFDRIPQALRKVVGKHTASRSSTLKVNLLPLGPSAPFTFEPTN</sequence>
<dbReference type="Proteomes" id="UP001165960">
    <property type="component" value="Unassembled WGS sequence"/>
</dbReference>
<comment type="caution">
    <text evidence="1">The sequence shown here is derived from an EMBL/GenBank/DDBJ whole genome shotgun (WGS) entry which is preliminary data.</text>
</comment>
<reference evidence="1" key="1">
    <citation type="submission" date="2022-04" db="EMBL/GenBank/DDBJ databases">
        <title>Genome of the entomopathogenic fungus Entomophthora muscae.</title>
        <authorList>
            <person name="Elya C."/>
            <person name="Lovett B.R."/>
            <person name="Lee E."/>
            <person name="Macias A.M."/>
            <person name="Hajek A.E."/>
            <person name="De Bivort B.L."/>
            <person name="Kasson M.T."/>
            <person name="De Fine Licht H.H."/>
            <person name="Stajich J.E."/>
        </authorList>
    </citation>
    <scope>NUCLEOTIDE SEQUENCE</scope>
    <source>
        <strain evidence="1">Berkeley</strain>
    </source>
</reference>